<feature type="transmembrane region" description="Helical" evidence="1">
    <location>
        <begin position="20"/>
        <end position="40"/>
    </location>
</feature>
<evidence type="ECO:0000256" key="1">
    <source>
        <dbReference type="SAM" id="Phobius"/>
    </source>
</evidence>
<feature type="transmembrane region" description="Helical" evidence="1">
    <location>
        <begin position="196"/>
        <end position="219"/>
    </location>
</feature>
<name>A0A1H6J5S9_9EURY</name>
<keyword evidence="1" id="KW-0812">Transmembrane</keyword>
<dbReference type="GeneID" id="73549595"/>
<dbReference type="EMBL" id="FNWU01000007">
    <property type="protein sequence ID" value="SEH56084.1"/>
    <property type="molecule type" value="Genomic_DNA"/>
</dbReference>
<keyword evidence="3" id="KW-1185">Reference proteome</keyword>
<proteinExistence type="predicted"/>
<feature type="transmembrane region" description="Helical" evidence="1">
    <location>
        <begin position="77"/>
        <end position="97"/>
    </location>
</feature>
<dbReference type="Pfam" id="PF24412">
    <property type="entry name" value="DUF7546"/>
    <property type="match status" value="1"/>
</dbReference>
<dbReference type="Proteomes" id="UP000199215">
    <property type="component" value="Unassembled WGS sequence"/>
</dbReference>
<dbReference type="RefSeq" id="WP_123624180.1">
    <property type="nucleotide sequence ID" value="NZ_FNWU01000007.1"/>
</dbReference>
<sequence length="234" mass="25638">MSQATLETDRISRVLKSSTWLNLLLAAQLIAGLVYAYFTGDMGSRWTHFVLPFIWFTASVWVIWHTRPVTKRRVYRIGAALVVALYLIVMFYFSGLLGPSTSHFGQLTGPSGFGITWGRSLGWSPVFVYTGDLITVSLIPYQAVGLFALAYLVYDALLDFSQSAVGGIVGIVACPACVSPLFAVLLAGGLSGSSTMLLLGAYGYEIATVLFLMTIGILYHRQALTRQYHQFRGN</sequence>
<gene>
    <name evidence="2" type="ORF">SAMN05192561_10737</name>
</gene>
<feature type="transmembrane region" description="Helical" evidence="1">
    <location>
        <begin position="133"/>
        <end position="154"/>
    </location>
</feature>
<feature type="transmembrane region" description="Helical" evidence="1">
    <location>
        <begin position="166"/>
        <end position="190"/>
    </location>
</feature>
<reference evidence="2 3" key="1">
    <citation type="submission" date="2016-10" db="EMBL/GenBank/DDBJ databases">
        <authorList>
            <person name="de Groot N.N."/>
        </authorList>
    </citation>
    <scope>NUCLEOTIDE SEQUENCE [LARGE SCALE GENOMIC DNA]</scope>
    <source>
        <strain evidence="2 3">IBRC-M10418</strain>
    </source>
</reference>
<accession>A0A1H6J5S9</accession>
<evidence type="ECO:0000313" key="3">
    <source>
        <dbReference type="Proteomes" id="UP000199215"/>
    </source>
</evidence>
<evidence type="ECO:0000313" key="2">
    <source>
        <dbReference type="EMBL" id="SEH56084.1"/>
    </source>
</evidence>
<dbReference type="InterPro" id="IPR055968">
    <property type="entry name" value="DUF7546"/>
</dbReference>
<feature type="transmembrane region" description="Helical" evidence="1">
    <location>
        <begin position="46"/>
        <end position="65"/>
    </location>
</feature>
<dbReference type="OrthoDB" id="308076at2157"/>
<dbReference type="STRING" id="1267564.SAMN05192561_10737"/>
<protein>
    <submittedName>
        <fullName evidence="2">Uncharacterized protein</fullName>
    </submittedName>
</protein>
<organism evidence="2 3">
    <name type="scientific">Halopenitus malekzadehii</name>
    <dbReference type="NCBI Taxonomy" id="1267564"/>
    <lineage>
        <taxon>Archaea</taxon>
        <taxon>Methanobacteriati</taxon>
        <taxon>Methanobacteriota</taxon>
        <taxon>Stenosarchaea group</taxon>
        <taxon>Halobacteria</taxon>
        <taxon>Halobacteriales</taxon>
        <taxon>Haloferacaceae</taxon>
        <taxon>Halopenitus</taxon>
    </lineage>
</organism>
<keyword evidence="1" id="KW-1133">Transmembrane helix</keyword>
<keyword evidence="1" id="KW-0472">Membrane</keyword>
<dbReference type="AlphaFoldDB" id="A0A1H6J5S9"/>